<keyword evidence="3" id="KW-1185">Reference proteome</keyword>
<feature type="region of interest" description="Disordered" evidence="1">
    <location>
        <begin position="155"/>
        <end position="180"/>
    </location>
</feature>
<sequence length="276" mass="31588">MKNKECNDMIAQNSSQHLYSRTIRRHQPCTHLMPRHLLLFKNGPLLTLFHLLCLLLTIGRTLAVSAESASTIEGMNPILRYRLRTQLQERLKLLDQNLNRKQPKDFSARVKPLLWQGNKMQKPLAGRNCFFSPIQCQLPVLQISQKMDNNAPMYTSANQATKTKNTEEKNEEESAMQDFRRRRRRRSLPLWVLPKMLQIVSPGRPTTSNQMADSSTLSPHYPYPFLSKIRPPVIVLALFSSSVNGADYKSSPQIEADHALTMENLKSSGLIESLLH</sequence>
<name>A0AAD4NG11_9BILA</name>
<organism evidence="2 3">
    <name type="scientific">Ditylenchus destructor</name>
    <dbReference type="NCBI Taxonomy" id="166010"/>
    <lineage>
        <taxon>Eukaryota</taxon>
        <taxon>Metazoa</taxon>
        <taxon>Ecdysozoa</taxon>
        <taxon>Nematoda</taxon>
        <taxon>Chromadorea</taxon>
        <taxon>Rhabditida</taxon>
        <taxon>Tylenchina</taxon>
        <taxon>Tylenchomorpha</taxon>
        <taxon>Sphaerularioidea</taxon>
        <taxon>Anguinidae</taxon>
        <taxon>Anguininae</taxon>
        <taxon>Ditylenchus</taxon>
    </lineage>
</organism>
<proteinExistence type="predicted"/>
<evidence type="ECO:0000313" key="2">
    <source>
        <dbReference type="EMBL" id="KAI1723689.1"/>
    </source>
</evidence>
<dbReference type="Proteomes" id="UP001201812">
    <property type="component" value="Unassembled WGS sequence"/>
</dbReference>
<evidence type="ECO:0000256" key="1">
    <source>
        <dbReference type="SAM" id="MobiDB-lite"/>
    </source>
</evidence>
<comment type="caution">
    <text evidence="2">The sequence shown here is derived from an EMBL/GenBank/DDBJ whole genome shotgun (WGS) entry which is preliminary data.</text>
</comment>
<gene>
    <name evidence="2" type="ORF">DdX_03860</name>
</gene>
<reference evidence="2" key="1">
    <citation type="submission" date="2022-01" db="EMBL/GenBank/DDBJ databases">
        <title>Genome Sequence Resource for Two Populations of Ditylenchus destructor, the Migratory Endoparasitic Phytonematode.</title>
        <authorList>
            <person name="Zhang H."/>
            <person name="Lin R."/>
            <person name="Xie B."/>
        </authorList>
    </citation>
    <scope>NUCLEOTIDE SEQUENCE</scope>
    <source>
        <strain evidence="2">BazhouSP</strain>
    </source>
</reference>
<dbReference type="EMBL" id="JAKKPZ010000003">
    <property type="protein sequence ID" value="KAI1723689.1"/>
    <property type="molecule type" value="Genomic_DNA"/>
</dbReference>
<protein>
    <submittedName>
        <fullName evidence="2">Uncharacterized protein</fullName>
    </submittedName>
</protein>
<dbReference type="AlphaFoldDB" id="A0AAD4NG11"/>
<evidence type="ECO:0000313" key="3">
    <source>
        <dbReference type="Proteomes" id="UP001201812"/>
    </source>
</evidence>
<accession>A0AAD4NG11</accession>